<dbReference type="RefSeq" id="WP_166309213.1">
    <property type="nucleotide sequence ID" value="NZ_CAWPIB010000019.1"/>
</dbReference>
<name>A0A7X5QG43_9GAMM</name>
<organism evidence="1 2">
    <name type="scientific">Photorhabdus cinerea</name>
    <dbReference type="NCBI Taxonomy" id="471575"/>
    <lineage>
        <taxon>Bacteria</taxon>
        <taxon>Pseudomonadati</taxon>
        <taxon>Pseudomonadota</taxon>
        <taxon>Gammaproteobacteria</taxon>
        <taxon>Enterobacterales</taxon>
        <taxon>Morganellaceae</taxon>
        <taxon>Photorhabdus</taxon>
    </lineage>
</organism>
<protein>
    <submittedName>
        <fullName evidence="1">Uncharacterized protein</fullName>
    </submittedName>
</protein>
<dbReference type="AlphaFoldDB" id="A0A7X5QG43"/>
<comment type="caution">
    <text evidence="1">The sequence shown here is derived from an EMBL/GenBank/DDBJ whole genome shotgun (WGS) entry which is preliminary data.</text>
</comment>
<reference evidence="1 2" key="1">
    <citation type="submission" date="2018-02" db="EMBL/GenBank/DDBJ databases">
        <authorList>
            <person name="Machado R.A."/>
        </authorList>
    </citation>
    <scope>NUCLEOTIDE SEQUENCE [LARGE SCALE GENOMIC DNA]</scope>
    <source>
        <strain evidence="1 2">DSM 19724</strain>
    </source>
</reference>
<dbReference type="EMBL" id="PUJW01000019">
    <property type="protein sequence ID" value="NHB93764.1"/>
    <property type="molecule type" value="Genomic_DNA"/>
</dbReference>
<dbReference type="Proteomes" id="UP000591844">
    <property type="component" value="Unassembled WGS sequence"/>
</dbReference>
<gene>
    <name evidence="1" type="ORF">C5469_17095</name>
</gene>
<accession>A0A7X5QG43</accession>
<keyword evidence="2" id="KW-1185">Reference proteome</keyword>
<sequence>MTIILGNGRINLDALKTIEDHLRALSLANQTLDLIKHQLKASSNKDSDWFNKATTAHRSWFWMRSRICERLSILRQQEKEMNRMRWHYRNEFLVRELQSRVSPETFSECAHAANARADMELNTKLGEME</sequence>
<evidence type="ECO:0000313" key="2">
    <source>
        <dbReference type="Proteomes" id="UP000591844"/>
    </source>
</evidence>
<evidence type="ECO:0000313" key="1">
    <source>
        <dbReference type="EMBL" id="NHB93764.1"/>
    </source>
</evidence>
<proteinExistence type="predicted"/>